<evidence type="ECO:0000313" key="5">
    <source>
        <dbReference type="Proteomes" id="UP001296923"/>
    </source>
</evidence>
<dbReference type="Proteomes" id="UP001296923">
    <property type="component" value="Unassembled WGS sequence"/>
</dbReference>
<keyword evidence="5" id="KW-1185">Reference proteome</keyword>
<feature type="transmembrane region" description="Helical" evidence="2">
    <location>
        <begin position="34"/>
        <end position="59"/>
    </location>
</feature>
<evidence type="ECO:0000259" key="3">
    <source>
        <dbReference type="Pfam" id="PF09335"/>
    </source>
</evidence>
<feature type="transmembrane region" description="Helical" evidence="2">
    <location>
        <begin position="146"/>
        <end position="166"/>
    </location>
</feature>
<feature type="domain" description="VTT" evidence="3">
    <location>
        <begin position="49"/>
        <end position="166"/>
    </location>
</feature>
<dbReference type="EMBL" id="JAFHKR010000039">
    <property type="protein sequence ID" value="MBN3555625.1"/>
    <property type="molecule type" value="Genomic_DNA"/>
</dbReference>
<sequence>MFVFAIFYVTKLLVLTDMYGFENLLKLHESAAKFIYLAICFAQPIILPLPEVVTVAAASAVFGPFTAISVGFLGTLAGIIVMYFIARFGGQRIVSRFVKEEHLTKYQTYVQRNEVLFLAIMFIIPILPDEIICIGAGLGGVTFRRFFIIAALSKLFTSTIFAYSVELAKIFSLTTTELMVYASIIAGVAFIVTTLIKKNVRQKEKT</sequence>
<feature type="transmembrane region" description="Helical" evidence="2">
    <location>
        <begin position="178"/>
        <end position="196"/>
    </location>
</feature>
<gene>
    <name evidence="4" type="ORF">JYA63_15210</name>
</gene>
<keyword evidence="2" id="KW-0472">Membrane</keyword>
<comment type="caution">
    <text evidence="4">The sequence shown here is derived from an EMBL/GenBank/DDBJ whole genome shotgun (WGS) entry which is preliminary data.</text>
</comment>
<reference evidence="4 5" key="1">
    <citation type="submission" date="2021-01" db="EMBL/GenBank/DDBJ databases">
        <title>Genome Sequencing of Type Strains.</title>
        <authorList>
            <person name="Lemaire J.F."/>
            <person name="Inderbitzin P."/>
            <person name="Collins S.B."/>
            <person name="Wespe N."/>
            <person name="Knight-Connoni V."/>
        </authorList>
    </citation>
    <scope>NUCLEOTIDE SEQUENCE [LARGE SCALE GENOMIC DNA]</scope>
    <source>
        <strain evidence="4 5">DSM 23009</strain>
    </source>
</reference>
<keyword evidence="2" id="KW-0812">Transmembrane</keyword>
<name>A0ABS2ZUE0_9BACL</name>
<dbReference type="Pfam" id="PF09335">
    <property type="entry name" value="VTT_dom"/>
    <property type="match status" value="1"/>
</dbReference>
<evidence type="ECO:0000313" key="4">
    <source>
        <dbReference type="EMBL" id="MBN3555625.1"/>
    </source>
</evidence>
<protein>
    <submittedName>
        <fullName evidence="4">VTT domain-containing protein</fullName>
    </submittedName>
</protein>
<comment type="similarity">
    <text evidence="1">Belongs to the DedA family.</text>
</comment>
<organism evidence="4 5">
    <name type="scientific">Fictibacillus nanhaiensis</name>
    <dbReference type="NCBI Taxonomy" id="742169"/>
    <lineage>
        <taxon>Bacteria</taxon>
        <taxon>Bacillati</taxon>
        <taxon>Bacillota</taxon>
        <taxon>Bacilli</taxon>
        <taxon>Bacillales</taxon>
        <taxon>Fictibacillaceae</taxon>
        <taxon>Fictibacillus</taxon>
    </lineage>
</organism>
<evidence type="ECO:0000256" key="1">
    <source>
        <dbReference type="ARBA" id="ARBA00010792"/>
    </source>
</evidence>
<keyword evidence="2" id="KW-1133">Transmembrane helix</keyword>
<feature type="transmembrane region" description="Helical" evidence="2">
    <location>
        <begin position="6"/>
        <end position="22"/>
    </location>
</feature>
<proteinExistence type="inferred from homology"/>
<evidence type="ECO:0000256" key="2">
    <source>
        <dbReference type="SAM" id="Phobius"/>
    </source>
</evidence>
<feature type="transmembrane region" description="Helical" evidence="2">
    <location>
        <begin position="115"/>
        <end position="140"/>
    </location>
</feature>
<feature type="transmembrane region" description="Helical" evidence="2">
    <location>
        <begin position="65"/>
        <end position="86"/>
    </location>
</feature>
<accession>A0ABS2ZUE0</accession>
<dbReference type="PANTHER" id="PTHR42709">
    <property type="entry name" value="ALKALINE PHOSPHATASE LIKE PROTEIN"/>
    <property type="match status" value="1"/>
</dbReference>
<dbReference type="InterPro" id="IPR051311">
    <property type="entry name" value="DedA_domain"/>
</dbReference>
<dbReference type="InterPro" id="IPR032816">
    <property type="entry name" value="VTT_dom"/>
</dbReference>